<dbReference type="Gene3D" id="1.10.443.10">
    <property type="entry name" value="Intergrase catalytic core"/>
    <property type="match status" value="1"/>
</dbReference>
<dbReference type="Proteomes" id="UP000302218">
    <property type="component" value="Chromosome"/>
</dbReference>
<dbReference type="PANTHER" id="PTHR30349:SF41">
    <property type="entry name" value="INTEGRASE_RECOMBINASE PROTEIN MJ0367-RELATED"/>
    <property type="match status" value="1"/>
</dbReference>
<dbReference type="Pfam" id="PF00589">
    <property type="entry name" value="Phage_integrase"/>
    <property type="match status" value="1"/>
</dbReference>
<dbReference type="InterPro" id="IPR050090">
    <property type="entry name" value="Tyrosine_recombinase_XerCD"/>
</dbReference>
<dbReference type="KEGG" id="nvr:FEJ81_11855"/>
<dbReference type="RefSeq" id="WP_138245489.1">
    <property type="nucleotide sequence ID" value="NZ_CP040330.1"/>
</dbReference>
<dbReference type="GeneID" id="40265978"/>
<gene>
    <name evidence="6" type="ORF">FEJ81_11855</name>
</gene>
<dbReference type="InterPro" id="IPR011010">
    <property type="entry name" value="DNA_brk_join_enz"/>
</dbReference>
<dbReference type="EMBL" id="CP040330">
    <property type="protein sequence ID" value="QCS43018.1"/>
    <property type="molecule type" value="Genomic_DNA"/>
</dbReference>
<feature type="domain" description="Tyr recombinase" evidence="5">
    <location>
        <begin position="197"/>
        <end position="379"/>
    </location>
</feature>
<dbReference type="GO" id="GO:0006310">
    <property type="term" value="P:DNA recombination"/>
    <property type="evidence" value="ECO:0007669"/>
    <property type="project" value="UniProtKB-KW"/>
</dbReference>
<dbReference type="GO" id="GO:0003677">
    <property type="term" value="F:DNA binding"/>
    <property type="evidence" value="ECO:0007669"/>
    <property type="project" value="UniProtKB-KW"/>
</dbReference>
<evidence type="ECO:0000256" key="4">
    <source>
        <dbReference type="SAM" id="MobiDB-lite"/>
    </source>
</evidence>
<dbReference type="CDD" id="cd00397">
    <property type="entry name" value="DNA_BRE_C"/>
    <property type="match status" value="1"/>
</dbReference>
<accession>A0A4P8WHT2</accession>
<keyword evidence="2" id="KW-0238">DNA-binding</keyword>
<proteinExistence type="predicted"/>
<evidence type="ECO:0000256" key="3">
    <source>
        <dbReference type="ARBA" id="ARBA00023172"/>
    </source>
</evidence>
<dbReference type="GO" id="GO:0015074">
    <property type="term" value="P:DNA integration"/>
    <property type="evidence" value="ECO:0007669"/>
    <property type="project" value="UniProtKB-KW"/>
</dbReference>
<organism evidence="6 7">
    <name type="scientific">Natrinema versiforme</name>
    <dbReference type="NCBI Taxonomy" id="88724"/>
    <lineage>
        <taxon>Archaea</taxon>
        <taxon>Methanobacteriati</taxon>
        <taxon>Methanobacteriota</taxon>
        <taxon>Stenosarchaea group</taxon>
        <taxon>Halobacteria</taxon>
        <taxon>Halobacteriales</taxon>
        <taxon>Natrialbaceae</taxon>
        <taxon>Natrinema</taxon>
    </lineage>
</organism>
<dbReference type="AlphaFoldDB" id="A0A4P8WHT2"/>
<keyword evidence="1" id="KW-0229">DNA integration</keyword>
<keyword evidence="3" id="KW-0233">DNA recombination</keyword>
<evidence type="ECO:0000256" key="2">
    <source>
        <dbReference type="ARBA" id="ARBA00023125"/>
    </source>
</evidence>
<feature type="compositionally biased region" description="Basic and acidic residues" evidence="4">
    <location>
        <begin position="1"/>
        <end position="20"/>
    </location>
</feature>
<dbReference type="InterPro" id="IPR002104">
    <property type="entry name" value="Integrase_catalytic"/>
</dbReference>
<dbReference type="OrthoDB" id="330648at2157"/>
<sequence>MTVHEEADFDTQRTPDKDTISTDEGTIVLIPEPTRERLNTKQRTDYRHHREELINWMLHLGKDPDSAKGYSFDVVKRRAHDTDVFYRWVWDNNDGYTTAVTTDHADTYTQELAYSDYSESHKSNIQKSLKMFFRFKGDEWEPEITFNGATGTSPQDYLTREERQRLREAALQWDSIPAYAAMSPEERQRWKEYLSYRLDKPVSAVQPSDFENAEGFKYASLICVSLDAGLRPIEVARATVQWVDIDNAVLRIPKEESSKNRENWIVSLQRSTAELLQNWLRERQLYDKYTDSDQLWLTRHGNPYRSSSLKYVLEKIAEVANINMENRSLTWYSLRHSVGTYMAREGGLAAAQSQLRHQSPRTTFKYDQAPVEDRRNALDRMG</sequence>
<dbReference type="PROSITE" id="PS51898">
    <property type="entry name" value="TYR_RECOMBINASE"/>
    <property type="match status" value="1"/>
</dbReference>
<name>A0A4P8WHT2_9EURY</name>
<evidence type="ECO:0000256" key="1">
    <source>
        <dbReference type="ARBA" id="ARBA00022908"/>
    </source>
</evidence>
<dbReference type="SUPFAM" id="SSF56349">
    <property type="entry name" value="DNA breaking-rejoining enzymes"/>
    <property type="match status" value="1"/>
</dbReference>
<evidence type="ECO:0000313" key="7">
    <source>
        <dbReference type="Proteomes" id="UP000302218"/>
    </source>
</evidence>
<feature type="region of interest" description="Disordered" evidence="4">
    <location>
        <begin position="1"/>
        <end position="22"/>
    </location>
</feature>
<evidence type="ECO:0000313" key="6">
    <source>
        <dbReference type="EMBL" id="QCS43018.1"/>
    </source>
</evidence>
<evidence type="ECO:0000259" key="5">
    <source>
        <dbReference type="PROSITE" id="PS51898"/>
    </source>
</evidence>
<dbReference type="PANTHER" id="PTHR30349">
    <property type="entry name" value="PHAGE INTEGRASE-RELATED"/>
    <property type="match status" value="1"/>
</dbReference>
<protein>
    <submittedName>
        <fullName evidence="6">Site-specific integrase</fullName>
    </submittedName>
</protein>
<dbReference type="InterPro" id="IPR013762">
    <property type="entry name" value="Integrase-like_cat_sf"/>
</dbReference>
<reference evidence="7" key="1">
    <citation type="submission" date="2019-05" db="EMBL/GenBank/DDBJ databases">
        <title>Genome sequence and methylation pattern of the halophilic Archaeon Natrinema versiforme BOL5-4.</title>
        <authorList>
            <person name="DasSarma P."/>
            <person name="Anton B.P."/>
            <person name="DasSarma S.L."/>
            <person name="Martinez F.L."/>
            <person name="Guzman D."/>
            <person name="Roberts R.J."/>
            <person name="DasSarma S."/>
        </authorList>
    </citation>
    <scope>NUCLEOTIDE SEQUENCE [LARGE SCALE GENOMIC DNA]</scope>
    <source>
        <strain evidence="7">BOL5-4</strain>
    </source>
</reference>